<dbReference type="InterPro" id="IPR014746">
    <property type="entry name" value="Gln_synth/guanido_kin_cat_dom"/>
</dbReference>
<evidence type="ECO:0000313" key="8">
    <source>
        <dbReference type="EMBL" id="ARM75086.1"/>
    </source>
</evidence>
<evidence type="ECO:0000256" key="2">
    <source>
        <dbReference type="ARBA" id="ARBA00022741"/>
    </source>
</evidence>
<keyword evidence="9" id="KW-1185">Reference proteome</keyword>
<dbReference type="InterPro" id="IPR008146">
    <property type="entry name" value="Gln_synth_cat_dom"/>
</dbReference>
<proteinExistence type="inferred from homology"/>
<dbReference type="GO" id="GO:0004356">
    <property type="term" value="F:glutamine synthetase activity"/>
    <property type="evidence" value="ECO:0007669"/>
    <property type="project" value="InterPro"/>
</dbReference>
<dbReference type="Gene3D" id="3.30.590.10">
    <property type="entry name" value="Glutamine synthetase/guanido kinase, catalytic domain"/>
    <property type="match status" value="1"/>
</dbReference>
<dbReference type="PROSITE" id="PS51987">
    <property type="entry name" value="GS_CATALYTIC"/>
    <property type="match status" value="1"/>
</dbReference>
<dbReference type="EMBL" id="CP020477">
    <property type="protein sequence ID" value="ARM75086.1"/>
    <property type="molecule type" value="Genomic_DNA"/>
</dbReference>
<evidence type="ECO:0000259" key="7">
    <source>
        <dbReference type="PROSITE" id="PS51987"/>
    </source>
</evidence>
<name>A0A1W6JXT6_9CREN</name>
<evidence type="ECO:0000256" key="4">
    <source>
        <dbReference type="PROSITE-ProRule" id="PRU01330"/>
    </source>
</evidence>
<dbReference type="SMART" id="SM01230">
    <property type="entry name" value="Gln-synt_C"/>
    <property type="match status" value="1"/>
</dbReference>
<dbReference type="Gene3D" id="3.10.20.70">
    <property type="entry name" value="Glutamine synthetase, N-terminal domain"/>
    <property type="match status" value="1"/>
</dbReference>
<dbReference type="PANTHER" id="PTHR43785">
    <property type="entry name" value="GAMMA-GLUTAMYLPUTRESCINE SYNTHETASE"/>
    <property type="match status" value="1"/>
</dbReference>
<reference evidence="8 9" key="1">
    <citation type="submission" date="2017-03" db="EMBL/GenBank/DDBJ databases">
        <title>Sulfur activation and transportation mechanism of thermophilic Archaea Acidianus manzaensis YN-25.</title>
        <authorList>
            <person name="Ma Y."/>
            <person name="Yang Y."/>
            <person name="Xia J."/>
        </authorList>
    </citation>
    <scope>NUCLEOTIDE SEQUENCE [LARGE SCALE GENOMIC DNA]</scope>
    <source>
        <strain evidence="8 9">YN-25</strain>
    </source>
</reference>
<comment type="similarity">
    <text evidence="4 5">Belongs to the glutamine synthetase family.</text>
</comment>
<gene>
    <name evidence="8" type="ORF">B6F84_02935</name>
</gene>
<dbReference type="InterPro" id="IPR036651">
    <property type="entry name" value="Gln_synt_N_sf"/>
</dbReference>
<organism evidence="8 9">
    <name type="scientific">Acidianus manzaensis</name>
    <dbReference type="NCBI Taxonomy" id="282676"/>
    <lineage>
        <taxon>Archaea</taxon>
        <taxon>Thermoproteota</taxon>
        <taxon>Thermoprotei</taxon>
        <taxon>Sulfolobales</taxon>
        <taxon>Sulfolobaceae</taxon>
        <taxon>Acidianus</taxon>
    </lineage>
</organism>
<dbReference type="Pfam" id="PF00120">
    <property type="entry name" value="Gln-synt_C"/>
    <property type="match status" value="1"/>
</dbReference>
<dbReference type="GO" id="GO:0006542">
    <property type="term" value="P:glutamine biosynthetic process"/>
    <property type="evidence" value="ECO:0007669"/>
    <property type="project" value="InterPro"/>
</dbReference>
<dbReference type="SUPFAM" id="SSF55931">
    <property type="entry name" value="Glutamine synthetase/guanido kinase"/>
    <property type="match status" value="1"/>
</dbReference>
<evidence type="ECO:0000256" key="3">
    <source>
        <dbReference type="ARBA" id="ARBA00022840"/>
    </source>
</evidence>
<dbReference type="STRING" id="282676.B6F84_02935"/>
<accession>A0A1W6JXT6</accession>
<keyword evidence="1" id="KW-0436">Ligase</keyword>
<feature type="domain" description="GS catalytic" evidence="7">
    <location>
        <begin position="110"/>
        <end position="428"/>
    </location>
</feature>
<dbReference type="PANTHER" id="PTHR43785:SF12">
    <property type="entry name" value="TYPE-1 GLUTAMINE SYNTHETASE 2"/>
    <property type="match status" value="1"/>
</dbReference>
<sequence length="428" mass="49057">MSRDEVLETLKSGRIDYVRVEFIDLLGNVRGRSLRRPEFEDVLINGKGIPYSESLVLLDYQDNPIKDKYEDVIAFPDPSTFITLPYLERTARVLSFLFYPDNSTPSPYCSRGILKKALEKLEESSLQMMVAFEPTFYLLKDNDINLPADQAKAYSPEGLMEEQTFLRDVIKYLEEVGVQVETINKHYGPGQYEITFSQKDVLTAADSLLTGREVIRDTARIYKMLATFMPKPFSKYPGSSMDIYIKLLDRNGKETMLDLNDPKGIGLSKITYNFFAGILEHLGAIMAFASPTINSYKRYREIITPNIGGIGSERHYIIRIPSNFRETKFLEFRLADPLTNSYLLLSSIIFAGLDGIEKNLDIEPNTEMAHIPNSLGDSLRKLQEDNYLKYLLGQDLVNTFIELKTRELQSYETYITDWETKAYLKAGW</sequence>
<dbReference type="SUPFAM" id="SSF54368">
    <property type="entry name" value="Glutamine synthetase, N-terminal domain"/>
    <property type="match status" value="1"/>
</dbReference>
<evidence type="ECO:0000259" key="6">
    <source>
        <dbReference type="PROSITE" id="PS51986"/>
    </source>
</evidence>
<dbReference type="RefSeq" id="WP_148690844.1">
    <property type="nucleotide sequence ID" value="NZ_CP020477.1"/>
</dbReference>
<dbReference type="OrthoDB" id="36124at2157"/>
<protein>
    <submittedName>
        <fullName evidence="8">Glutamine synthetase</fullName>
    </submittedName>
</protein>
<feature type="domain" description="GS beta-grasp" evidence="6">
    <location>
        <begin position="13"/>
        <end position="102"/>
    </location>
</feature>
<evidence type="ECO:0000256" key="5">
    <source>
        <dbReference type="RuleBase" id="RU000384"/>
    </source>
</evidence>
<dbReference type="GO" id="GO:0005524">
    <property type="term" value="F:ATP binding"/>
    <property type="evidence" value="ECO:0007669"/>
    <property type="project" value="UniProtKB-KW"/>
</dbReference>
<evidence type="ECO:0000313" key="9">
    <source>
        <dbReference type="Proteomes" id="UP000193404"/>
    </source>
</evidence>
<dbReference type="Proteomes" id="UP000193404">
    <property type="component" value="Chromosome"/>
</dbReference>
<dbReference type="AlphaFoldDB" id="A0A1W6JXT6"/>
<dbReference type="KEGG" id="aman:B6F84_02935"/>
<dbReference type="GeneID" id="41589840"/>
<dbReference type="PROSITE" id="PS51986">
    <property type="entry name" value="GS_BETA_GRASP"/>
    <property type="match status" value="1"/>
</dbReference>
<keyword evidence="3" id="KW-0067">ATP-binding</keyword>
<dbReference type="InterPro" id="IPR008147">
    <property type="entry name" value="Gln_synt_N"/>
</dbReference>
<evidence type="ECO:0000256" key="1">
    <source>
        <dbReference type="ARBA" id="ARBA00022598"/>
    </source>
</evidence>
<keyword evidence="2" id="KW-0547">Nucleotide-binding</keyword>